<name>A0A1Y3AMT9_EURMA</name>
<dbReference type="EMBL" id="MUJZ01068959">
    <property type="protein sequence ID" value="OTF69759.1"/>
    <property type="molecule type" value="Genomic_DNA"/>
</dbReference>
<feature type="non-terminal residue" evidence="1">
    <location>
        <position position="117"/>
    </location>
</feature>
<gene>
    <name evidence="1" type="ORF">BLA29_013033</name>
</gene>
<proteinExistence type="predicted"/>
<evidence type="ECO:0000313" key="2">
    <source>
        <dbReference type="Proteomes" id="UP000194236"/>
    </source>
</evidence>
<keyword evidence="2" id="KW-1185">Reference proteome</keyword>
<dbReference type="AlphaFoldDB" id="A0A1Y3AMT9"/>
<dbReference type="Proteomes" id="UP000194236">
    <property type="component" value="Unassembled WGS sequence"/>
</dbReference>
<evidence type="ECO:0000313" key="1">
    <source>
        <dbReference type="EMBL" id="OTF69759.1"/>
    </source>
</evidence>
<comment type="caution">
    <text evidence="1">The sequence shown here is derived from an EMBL/GenBank/DDBJ whole genome shotgun (WGS) entry which is preliminary data.</text>
</comment>
<sequence>MGQPKFNVIHLRPTIDGCHQHDGLLWPKTSNDFERLQTSPLNCNLNQSDVRIFVNIFTPFCDIIQQQQQNDSDELQLATSVEKFIIETLAMKLNFHPKYIHSKQEWGKFVNGSWTGS</sequence>
<protein>
    <submittedName>
        <fullName evidence="1">Uncharacterized protein</fullName>
    </submittedName>
</protein>
<accession>A0A1Y3AMT9</accession>
<reference evidence="1 2" key="1">
    <citation type="submission" date="2017-03" db="EMBL/GenBank/DDBJ databases">
        <title>Genome Survey of Euroglyphus maynei.</title>
        <authorList>
            <person name="Arlian L.G."/>
            <person name="Morgan M.S."/>
            <person name="Rider S.D."/>
        </authorList>
    </citation>
    <scope>NUCLEOTIDE SEQUENCE [LARGE SCALE GENOMIC DNA]</scope>
    <source>
        <strain evidence="1">Arlian Lab</strain>
        <tissue evidence="1">Whole body</tissue>
    </source>
</reference>
<organism evidence="1 2">
    <name type="scientific">Euroglyphus maynei</name>
    <name type="common">Mayne's house dust mite</name>
    <dbReference type="NCBI Taxonomy" id="6958"/>
    <lineage>
        <taxon>Eukaryota</taxon>
        <taxon>Metazoa</taxon>
        <taxon>Ecdysozoa</taxon>
        <taxon>Arthropoda</taxon>
        <taxon>Chelicerata</taxon>
        <taxon>Arachnida</taxon>
        <taxon>Acari</taxon>
        <taxon>Acariformes</taxon>
        <taxon>Sarcoptiformes</taxon>
        <taxon>Astigmata</taxon>
        <taxon>Psoroptidia</taxon>
        <taxon>Analgoidea</taxon>
        <taxon>Pyroglyphidae</taxon>
        <taxon>Pyroglyphinae</taxon>
        <taxon>Euroglyphus</taxon>
    </lineage>
</organism>
<dbReference type="OrthoDB" id="6501534at2759"/>